<dbReference type="AlphaFoldDB" id="A0A2M9CGA4"/>
<dbReference type="OrthoDB" id="9812295at2"/>
<accession>A0A2M9CGA4</accession>
<dbReference type="InterPro" id="IPR029039">
    <property type="entry name" value="Flavoprotein-like_sf"/>
</dbReference>
<dbReference type="GO" id="GO:0005829">
    <property type="term" value="C:cytosol"/>
    <property type="evidence" value="ECO:0007669"/>
    <property type="project" value="TreeGrafter"/>
</dbReference>
<proteinExistence type="predicted"/>
<evidence type="ECO:0000313" key="3">
    <source>
        <dbReference type="EMBL" id="PJJ70907.1"/>
    </source>
</evidence>
<dbReference type="EMBL" id="PGFF01000001">
    <property type="protein sequence ID" value="PJJ70907.1"/>
    <property type="molecule type" value="Genomic_DNA"/>
</dbReference>
<keyword evidence="4" id="KW-1185">Reference proteome</keyword>
<reference evidence="3 4" key="1">
    <citation type="submission" date="2017-11" db="EMBL/GenBank/DDBJ databases">
        <title>Genomic Encyclopedia of Archaeal and Bacterial Type Strains, Phase II (KMG-II): From Individual Species to Whole Genera.</title>
        <authorList>
            <person name="Goeker M."/>
        </authorList>
    </citation>
    <scope>NUCLEOTIDE SEQUENCE [LARGE SCALE GENOMIC DNA]</scope>
    <source>
        <strain evidence="3 4">DSM 27393</strain>
    </source>
</reference>
<dbReference type="GO" id="GO:0010181">
    <property type="term" value="F:FMN binding"/>
    <property type="evidence" value="ECO:0007669"/>
    <property type="project" value="TreeGrafter"/>
</dbReference>
<keyword evidence="1" id="KW-0732">Signal</keyword>
<protein>
    <submittedName>
        <fullName evidence="3">NAD(P)H-dependent FMN reductase</fullName>
    </submittedName>
</protein>
<dbReference type="RefSeq" id="WP_157802195.1">
    <property type="nucleotide sequence ID" value="NZ_PGFF01000001.1"/>
</dbReference>
<dbReference type="InterPro" id="IPR005025">
    <property type="entry name" value="FMN_Rdtase-like_dom"/>
</dbReference>
<feature type="domain" description="NADPH-dependent FMN reductase-like" evidence="2">
    <location>
        <begin position="7"/>
        <end position="141"/>
    </location>
</feature>
<comment type="caution">
    <text evidence="3">The sequence shown here is derived from an EMBL/GenBank/DDBJ whole genome shotgun (WGS) entry which is preliminary data.</text>
</comment>
<feature type="chain" id="PRO_5014631111" evidence="1">
    <location>
        <begin position="21"/>
        <end position="181"/>
    </location>
</feature>
<dbReference type="Gene3D" id="3.40.50.360">
    <property type="match status" value="1"/>
</dbReference>
<evidence type="ECO:0000256" key="1">
    <source>
        <dbReference type="SAM" id="SignalP"/>
    </source>
</evidence>
<dbReference type="SUPFAM" id="SSF52218">
    <property type="entry name" value="Flavoproteins"/>
    <property type="match status" value="1"/>
</dbReference>
<evidence type="ECO:0000259" key="2">
    <source>
        <dbReference type="Pfam" id="PF03358"/>
    </source>
</evidence>
<evidence type="ECO:0000313" key="4">
    <source>
        <dbReference type="Proteomes" id="UP000228758"/>
    </source>
</evidence>
<name>A0A2M9CGA4_9MICO</name>
<dbReference type="PANTHER" id="PTHR30543:SF21">
    <property type="entry name" value="NAD(P)H-DEPENDENT FMN REDUCTASE LOT6"/>
    <property type="match status" value="1"/>
</dbReference>
<dbReference type="InterPro" id="IPR050712">
    <property type="entry name" value="NAD(P)H-dep_reductase"/>
</dbReference>
<organism evidence="3 4">
    <name type="scientific">Diaminobutyricimonas aerilata</name>
    <dbReference type="NCBI Taxonomy" id="1162967"/>
    <lineage>
        <taxon>Bacteria</taxon>
        <taxon>Bacillati</taxon>
        <taxon>Actinomycetota</taxon>
        <taxon>Actinomycetes</taxon>
        <taxon>Micrococcales</taxon>
        <taxon>Microbacteriaceae</taxon>
        <taxon>Diaminobutyricimonas</taxon>
    </lineage>
</organism>
<sequence>MSATVALALCGSLRTGSLHAALLSAVAARAPHLRFVGGRLVPDLPLFRDDLDPVPAAVREFRLLAEAADVAIISSPEYLEAPSGVTTNALAWLAGCNALAGTPTLLMSASPGRTGGVRGLAGLLPAVLALGARPIDPVVVAHATDRIRPDGEVLDAGLDLRLQIAVDDLAAAVGAPAAAVS</sequence>
<gene>
    <name evidence="3" type="ORF">CLV46_0436</name>
</gene>
<dbReference type="GO" id="GO:0016491">
    <property type="term" value="F:oxidoreductase activity"/>
    <property type="evidence" value="ECO:0007669"/>
    <property type="project" value="InterPro"/>
</dbReference>
<dbReference type="Proteomes" id="UP000228758">
    <property type="component" value="Unassembled WGS sequence"/>
</dbReference>
<dbReference type="PANTHER" id="PTHR30543">
    <property type="entry name" value="CHROMATE REDUCTASE"/>
    <property type="match status" value="1"/>
</dbReference>
<feature type="signal peptide" evidence="1">
    <location>
        <begin position="1"/>
        <end position="20"/>
    </location>
</feature>
<dbReference type="Pfam" id="PF03358">
    <property type="entry name" value="FMN_red"/>
    <property type="match status" value="1"/>
</dbReference>